<name>A0A9N7NCC1_STRHE</name>
<comment type="caution">
    <text evidence="6">The sequence shown here is derived from an EMBL/GenBank/DDBJ whole genome shotgun (WGS) entry which is preliminary data.</text>
</comment>
<dbReference type="EC" id="2.7.7.9" evidence="2"/>
<dbReference type="InterPro" id="IPR029044">
    <property type="entry name" value="Nucleotide-diphossugar_trans"/>
</dbReference>
<feature type="non-terminal residue" evidence="6">
    <location>
        <position position="1"/>
    </location>
</feature>
<evidence type="ECO:0000256" key="4">
    <source>
        <dbReference type="ARBA" id="ARBA00022695"/>
    </source>
</evidence>
<feature type="non-terminal residue" evidence="6">
    <location>
        <position position="61"/>
    </location>
</feature>
<dbReference type="Proteomes" id="UP001153555">
    <property type="component" value="Unassembled WGS sequence"/>
</dbReference>
<dbReference type="GO" id="GO:0003983">
    <property type="term" value="F:UTP:glucose-1-phosphate uridylyltransferase activity"/>
    <property type="evidence" value="ECO:0007669"/>
    <property type="project" value="UniProtKB-EC"/>
</dbReference>
<protein>
    <recommendedName>
        <fullName evidence="2">UTP--glucose-1-phosphate uridylyltransferase</fullName>
        <ecNumber evidence="2">2.7.7.9</ecNumber>
    </recommendedName>
</protein>
<gene>
    <name evidence="6" type="ORF">SHERM_02157</name>
</gene>
<dbReference type="GO" id="GO:0006011">
    <property type="term" value="P:UDP-alpha-D-glucose metabolic process"/>
    <property type="evidence" value="ECO:0007669"/>
    <property type="project" value="InterPro"/>
</dbReference>
<evidence type="ECO:0000256" key="3">
    <source>
        <dbReference type="ARBA" id="ARBA00022679"/>
    </source>
</evidence>
<keyword evidence="7" id="KW-1185">Reference proteome</keyword>
<evidence type="ECO:0000256" key="5">
    <source>
        <dbReference type="ARBA" id="ARBA00048128"/>
    </source>
</evidence>
<accession>A0A9N7NCC1</accession>
<comment type="similarity">
    <text evidence="1">Belongs to the UDPGP type 1 family.</text>
</comment>
<dbReference type="EMBL" id="CACSLK010027724">
    <property type="protein sequence ID" value="CAA0827070.1"/>
    <property type="molecule type" value="Genomic_DNA"/>
</dbReference>
<dbReference type="Pfam" id="PF01704">
    <property type="entry name" value="UDPGP"/>
    <property type="match status" value="1"/>
</dbReference>
<evidence type="ECO:0000256" key="1">
    <source>
        <dbReference type="ARBA" id="ARBA00010401"/>
    </source>
</evidence>
<dbReference type="OrthoDB" id="932129at2759"/>
<sequence length="61" mass="6688">CAMEISSGVTCLDLLINQIEALNEKYGCNIPLLLVNAENAHDGILKVLEKHTNKNIHSVTQ</sequence>
<organism evidence="6 7">
    <name type="scientific">Striga hermonthica</name>
    <name type="common">Purple witchweed</name>
    <name type="synonym">Buchnera hermonthica</name>
    <dbReference type="NCBI Taxonomy" id="68872"/>
    <lineage>
        <taxon>Eukaryota</taxon>
        <taxon>Viridiplantae</taxon>
        <taxon>Streptophyta</taxon>
        <taxon>Embryophyta</taxon>
        <taxon>Tracheophyta</taxon>
        <taxon>Spermatophyta</taxon>
        <taxon>Magnoliopsida</taxon>
        <taxon>eudicotyledons</taxon>
        <taxon>Gunneridae</taxon>
        <taxon>Pentapetalae</taxon>
        <taxon>asterids</taxon>
        <taxon>lamiids</taxon>
        <taxon>Lamiales</taxon>
        <taxon>Orobanchaceae</taxon>
        <taxon>Buchnereae</taxon>
        <taxon>Striga</taxon>
    </lineage>
</organism>
<dbReference type="PANTHER" id="PTHR43511">
    <property type="match status" value="1"/>
</dbReference>
<dbReference type="Gene3D" id="3.90.550.10">
    <property type="entry name" value="Spore Coat Polysaccharide Biosynthesis Protein SpsA, Chain A"/>
    <property type="match status" value="1"/>
</dbReference>
<evidence type="ECO:0000256" key="2">
    <source>
        <dbReference type="ARBA" id="ARBA00012415"/>
    </source>
</evidence>
<dbReference type="AlphaFoldDB" id="A0A9N7NCC1"/>
<dbReference type="SUPFAM" id="SSF53448">
    <property type="entry name" value="Nucleotide-diphospho-sugar transferases"/>
    <property type="match status" value="1"/>
</dbReference>
<keyword evidence="3" id="KW-0808">Transferase</keyword>
<evidence type="ECO:0000313" key="7">
    <source>
        <dbReference type="Proteomes" id="UP001153555"/>
    </source>
</evidence>
<evidence type="ECO:0000313" key="6">
    <source>
        <dbReference type="EMBL" id="CAA0827070.1"/>
    </source>
</evidence>
<comment type="catalytic activity">
    <reaction evidence="5">
        <text>alpha-D-glucose 1-phosphate + UTP + H(+) = UDP-alpha-D-glucose + diphosphate</text>
        <dbReference type="Rhea" id="RHEA:19889"/>
        <dbReference type="ChEBI" id="CHEBI:15378"/>
        <dbReference type="ChEBI" id="CHEBI:33019"/>
        <dbReference type="ChEBI" id="CHEBI:46398"/>
        <dbReference type="ChEBI" id="CHEBI:58601"/>
        <dbReference type="ChEBI" id="CHEBI:58885"/>
        <dbReference type="EC" id="2.7.7.9"/>
    </reaction>
</comment>
<reference evidence="6" key="1">
    <citation type="submission" date="2019-12" db="EMBL/GenBank/DDBJ databases">
        <authorList>
            <person name="Scholes J."/>
        </authorList>
    </citation>
    <scope>NUCLEOTIDE SEQUENCE</scope>
</reference>
<dbReference type="InterPro" id="IPR016267">
    <property type="entry name" value="UDPGP_trans"/>
</dbReference>
<keyword evidence="4 6" id="KW-0548">Nucleotidyltransferase</keyword>
<proteinExistence type="inferred from homology"/>
<dbReference type="InterPro" id="IPR002618">
    <property type="entry name" value="UDPGP_fam"/>
</dbReference>